<organism evidence="1 2">
    <name type="scientific">Pisolithus microcarpus 441</name>
    <dbReference type="NCBI Taxonomy" id="765257"/>
    <lineage>
        <taxon>Eukaryota</taxon>
        <taxon>Fungi</taxon>
        <taxon>Dikarya</taxon>
        <taxon>Basidiomycota</taxon>
        <taxon>Agaricomycotina</taxon>
        <taxon>Agaricomycetes</taxon>
        <taxon>Agaricomycetidae</taxon>
        <taxon>Boletales</taxon>
        <taxon>Sclerodermatineae</taxon>
        <taxon>Pisolithaceae</taxon>
        <taxon>Pisolithus</taxon>
    </lineage>
</organism>
<evidence type="ECO:0000313" key="2">
    <source>
        <dbReference type="Proteomes" id="UP000054018"/>
    </source>
</evidence>
<reference evidence="2" key="2">
    <citation type="submission" date="2015-01" db="EMBL/GenBank/DDBJ databases">
        <title>Evolutionary Origins and Diversification of the Mycorrhizal Mutualists.</title>
        <authorList>
            <consortium name="DOE Joint Genome Institute"/>
            <consortium name="Mycorrhizal Genomics Consortium"/>
            <person name="Kohler A."/>
            <person name="Kuo A."/>
            <person name="Nagy L.G."/>
            <person name="Floudas D."/>
            <person name="Copeland A."/>
            <person name="Barry K.W."/>
            <person name="Cichocki N."/>
            <person name="Veneault-Fourrey C."/>
            <person name="LaButti K."/>
            <person name="Lindquist E.A."/>
            <person name="Lipzen A."/>
            <person name="Lundell T."/>
            <person name="Morin E."/>
            <person name="Murat C."/>
            <person name="Riley R."/>
            <person name="Ohm R."/>
            <person name="Sun H."/>
            <person name="Tunlid A."/>
            <person name="Henrissat B."/>
            <person name="Grigoriev I.V."/>
            <person name="Hibbett D.S."/>
            <person name="Martin F."/>
        </authorList>
    </citation>
    <scope>NUCLEOTIDE SEQUENCE [LARGE SCALE GENOMIC DNA]</scope>
    <source>
        <strain evidence="2">441</strain>
    </source>
</reference>
<reference evidence="1 2" key="1">
    <citation type="submission" date="2014-04" db="EMBL/GenBank/DDBJ databases">
        <authorList>
            <consortium name="DOE Joint Genome Institute"/>
            <person name="Kuo A."/>
            <person name="Kohler A."/>
            <person name="Costa M.D."/>
            <person name="Nagy L.G."/>
            <person name="Floudas D."/>
            <person name="Copeland A."/>
            <person name="Barry K.W."/>
            <person name="Cichocki N."/>
            <person name="Veneault-Fourrey C."/>
            <person name="LaButti K."/>
            <person name="Lindquist E.A."/>
            <person name="Lipzen A."/>
            <person name="Lundell T."/>
            <person name="Morin E."/>
            <person name="Murat C."/>
            <person name="Sun H."/>
            <person name="Tunlid A."/>
            <person name="Henrissat B."/>
            <person name="Grigoriev I.V."/>
            <person name="Hibbett D.S."/>
            <person name="Martin F."/>
            <person name="Nordberg H.P."/>
            <person name="Cantor M.N."/>
            <person name="Hua S.X."/>
        </authorList>
    </citation>
    <scope>NUCLEOTIDE SEQUENCE [LARGE SCALE GENOMIC DNA]</scope>
    <source>
        <strain evidence="1 2">441</strain>
    </source>
</reference>
<protein>
    <submittedName>
        <fullName evidence="1">Uncharacterized protein</fullName>
    </submittedName>
</protein>
<accession>A0A0D0A8D6</accession>
<evidence type="ECO:0000313" key="1">
    <source>
        <dbReference type="EMBL" id="KIK28303.1"/>
    </source>
</evidence>
<dbReference type="AlphaFoldDB" id="A0A0D0A8D6"/>
<keyword evidence="2" id="KW-1185">Reference proteome</keyword>
<proteinExistence type="predicted"/>
<dbReference type="Proteomes" id="UP000054018">
    <property type="component" value="Unassembled WGS sequence"/>
</dbReference>
<sequence>MSTSLQKSTETVKVTFGILAEFNCGGNRFSITYIASCGMYRICAIMVLGSERLNHGPRPWSSYGCQIHGLQPPSRSW</sequence>
<gene>
    <name evidence="1" type="ORF">PISMIDRAFT_611444</name>
</gene>
<dbReference type="EMBL" id="KN833693">
    <property type="protein sequence ID" value="KIK28303.1"/>
    <property type="molecule type" value="Genomic_DNA"/>
</dbReference>
<name>A0A0D0A8D6_9AGAM</name>
<dbReference type="HOGENOM" id="CLU_2639047_0_0_1"/>